<dbReference type="EMBL" id="NMUF01000090">
    <property type="protein sequence ID" value="RFA94312.1"/>
    <property type="molecule type" value="Genomic_DNA"/>
</dbReference>
<feature type="non-terminal residue" evidence="1">
    <location>
        <position position="1"/>
    </location>
</feature>
<protein>
    <submittedName>
        <fullName evidence="1">Uncharacterized protein</fullName>
    </submittedName>
</protein>
<dbReference type="OrthoDB" id="18458at2157"/>
<organism evidence="1 2">
    <name type="scientific">Pyrobaculum aerophilum</name>
    <dbReference type="NCBI Taxonomy" id="13773"/>
    <lineage>
        <taxon>Archaea</taxon>
        <taxon>Thermoproteota</taxon>
        <taxon>Thermoprotei</taxon>
        <taxon>Thermoproteales</taxon>
        <taxon>Thermoproteaceae</taxon>
        <taxon>Pyrobaculum</taxon>
    </lineage>
</organism>
<dbReference type="AlphaFoldDB" id="A0A371QVV3"/>
<proteinExistence type="predicted"/>
<sequence length="404" mass="47391">PENERIYVLKPVDGNFDELEEEFKISIQDIIGSKEYKIRVIAKDLAGNIKTFEIKTPYIRQYENFGKVLLEKGIIVAASYMSSYQPFKEKLDDYPILGKYTMPPDGPIDDIVLWKHVDWAGYAGINVFFIDAGSWEKWKLEGYEGEIMKKLMDRGIKCAFMWYAWLGDNRYFVRGTNKDAPEWAIDLTYPKNKENFEKQLIDILNSGLVNHPNYFRINGKPVIFIYDATVFINETEAWNNVLGSVSVKPYVLGDIVHAVIDPHEMNRYFYSKWKDLSKYDAISSWVGFVGNEAGNPRYNSNPNYWFKLMNELWYKFSLEISKQYVASISPGFKRYYENIGIQRNLEEFKERILNSLNYTKFLRIDTWNDFAEGTFIEPSQKDGFRYIEALRNALSEYIIRVSNK</sequence>
<gene>
    <name evidence="1" type="ORF">CGL52_14485</name>
</gene>
<name>A0A371QVV3_9CREN</name>
<dbReference type="Proteomes" id="UP000256877">
    <property type="component" value="Unassembled WGS sequence"/>
</dbReference>
<evidence type="ECO:0000313" key="1">
    <source>
        <dbReference type="EMBL" id="RFA94312.1"/>
    </source>
</evidence>
<accession>A0A371QVV3</accession>
<comment type="caution">
    <text evidence="1">The sequence shown here is derived from an EMBL/GenBank/DDBJ whole genome shotgun (WGS) entry which is preliminary data.</text>
</comment>
<evidence type="ECO:0000313" key="2">
    <source>
        <dbReference type="Proteomes" id="UP000256877"/>
    </source>
</evidence>
<reference evidence="1 2" key="1">
    <citation type="submission" date="2017-07" db="EMBL/GenBank/DDBJ databases">
        <title>Draft genome sequence of aerobic hyperthermophilic archaea, Pyrobaculum aerophilum YKB31 and YKB32.</title>
        <authorList>
            <person name="Mochizuki T."/>
            <person name="Berliner A.J."/>
            <person name="Yoshida-Takashima Y."/>
            <person name="Takaki Y."/>
            <person name="Nunoura T."/>
            <person name="Takai K."/>
        </authorList>
    </citation>
    <scope>NUCLEOTIDE SEQUENCE [LARGE SCALE GENOMIC DNA]</scope>
    <source>
        <strain evidence="1 2">YKB32</strain>
    </source>
</reference>
<dbReference type="Gene3D" id="3.20.20.80">
    <property type="entry name" value="Glycosidases"/>
    <property type="match status" value="1"/>
</dbReference>